<organism evidence="1 2">
    <name type="scientific">Phytophthora palmivora</name>
    <dbReference type="NCBI Taxonomy" id="4796"/>
    <lineage>
        <taxon>Eukaryota</taxon>
        <taxon>Sar</taxon>
        <taxon>Stramenopiles</taxon>
        <taxon>Oomycota</taxon>
        <taxon>Peronosporomycetes</taxon>
        <taxon>Peronosporales</taxon>
        <taxon>Peronosporaceae</taxon>
        <taxon>Phytophthora</taxon>
    </lineage>
</organism>
<sequence length="321" mass="37490">MLPLTYRFLQFIEAENDSHHKGPEFQQLRTFNLLPLKRGIGIPPIETKNGLVWDDVVNEWWYKLFKIAKFESENRKFAGEILTDGKAVSIVLRKPKRHVLDKQSEKDSKTYNFGKVWGLDPGRRDLFVATNNFGQTTSCSSREFYEDAKYTSSNKTTHYWIDHNPKILEAIHNMTSPKTCSLQTLETYAKPFRKLKFRRYIFMKKKLRELCQKQTARAGRNTLVGFRDWSATDYGGLIKKCPAGLVKRFGKELKHYCIVDSIPEFRTKLTFQLALRKCKDDVVRRVKIYSVLHCRHNSCFGMTVNRDQNASKNILLLTLPH</sequence>
<reference evidence="1 2" key="1">
    <citation type="journal article" date="2017" name="Genome Biol. Evol.">
        <title>Phytophthora megakarya and P. palmivora, closely related causal agents of cacao black pod rot, underwent increases in genome sizes and gene numbers by different mechanisms.</title>
        <authorList>
            <person name="Ali S.S."/>
            <person name="Shao J."/>
            <person name="Lary D.J."/>
            <person name="Kronmiller B."/>
            <person name="Shen D."/>
            <person name="Strem M.D."/>
            <person name="Amoako-Attah I."/>
            <person name="Akrofi A.Y."/>
            <person name="Begoude B.A."/>
            <person name="Ten Hoopen G.M."/>
            <person name="Coulibaly K."/>
            <person name="Kebe B.I."/>
            <person name="Melnick R.L."/>
            <person name="Guiltinan M.J."/>
            <person name="Tyler B.M."/>
            <person name="Meinhardt L.W."/>
            <person name="Bailey B.A."/>
        </authorList>
    </citation>
    <scope>NUCLEOTIDE SEQUENCE [LARGE SCALE GENOMIC DNA]</scope>
    <source>
        <strain evidence="2">sbr112.9</strain>
    </source>
</reference>
<keyword evidence="2" id="KW-1185">Reference proteome</keyword>
<protein>
    <submittedName>
        <fullName evidence="1">Uncharacterized protein</fullName>
    </submittedName>
</protein>
<name>A0A2P4Y9H0_9STRA</name>
<comment type="caution">
    <text evidence="1">The sequence shown here is derived from an EMBL/GenBank/DDBJ whole genome shotgun (WGS) entry which is preliminary data.</text>
</comment>
<dbReference type="OrthoDB" id="102943at2759"/>
<gene>
    <name evidence="1" type="ORF">PHPALM_8591</name>
</gene>
<accession>A0A2P4Y9H0</accession>
<evidence type="ECO:0000313" key="2">
    <source>
        <dbReference type="Proteomes" id="UP000237271"/>
    </source>
</evidence>
<proteinExistence type="predicted"/>
<dbReference type="AlphaFoldDB" id="A0A2P4Y9H0"/>
<dbReference type="EMBL" id="NCKW01004867">
    <property type="protein sequence ID" value="POM74455.1"/>
    <property type="molecule type" value="Genomic_DNA"/>
</dbReference>
<evidence type="ECO:0000313" key="1">
    <source>
        <dbReference type="EMBL" id="POM74455.1"/>
    </source>
</evidence>
<dbReference type="Proteomes" id="UP000237271">
    <property type="component" value="Unassembled WGS sequence"/>
</dbReference>